<feature type="domain" description="C2H2-type" evidence="9">
    <location>
        <begin position="145"/>
        <end position="172"/>
    </location>
</feature>
<keyword evidence="5" id="KW-0862">Zinc</keyword>
<keyword evidence="7" id="KW-0539">Nucleus</keyword>
<dbReference type="PANTHER" id="PTHR24404">
    <property type="entry name" value="ZINC FINGER PROTEIN"/>
    <property type="match status" value="1"/>
</dbReference>
<name>A0A8C4RKW0_ERPCA</name>
<comment type="subcellular location">
    <subcellularLocation>
        <location evidence="1">Nucleus</location>
    </subcellularLocation>
</comment>
<dbReference type="SMART" id="SM00355">
    <property type="entry name" value="ZnF_C2H2"/>
    <property type="match status" value="4"/>
</dbReference>
<evidence type="ECO:0000256" key="4">
    <source>
        <dbReference type="ARBA" id="ARBA00022771"/>
    </source>
</evidence>
<keyword evidence="11" id="KW-1185">Reference proteome</keyword>
<keyword evidence="6" id="KW-0238">DNA-binding</keyword>
<accession>A0A8C4RKW0</accession>
<evidence type="ECO:0000313" key="11">
    <source>
        <dbReference type="Proteomes" id="UP000694620"/>
    </source>
</evidence>
<dbReference type="PANTHER" id="PTHR24404:SF114">
    <property type="entry name" value="KLUMPFUSS, ISOFORM B-RELATED"/>
    <property type="match status" value="1"/>
</dbReference>
<dbReference type="GO" id="GO:0006357">
    <property type="term" value="P:regulation of transcription by RNA polymerase II"/>
    <property type="evidence" value="ECO:0007669"/>
    <property type="project" value="TreeGrafter"/>
</dbReference>
<feature type="domain" description="C2H2-type" evidence="9">
    <location>
        <begin position="108"/>
        <end position="135"/>
    </location>
</feature>
<proteinExistence type="predicted"/>
<dbReference type="SUPFAM" id="SSF57667">
    <property type="entry name" value="beta-beta-alpha zinc fingers"/>
    <property type="match status" value="2"/>
</dbReference>
<evidence type="ECO:0000256" key="2">
    <source>
        <dbReference type="ARBA" id="ARBA00022723"/>
    </source>
</evidence>
<protein>
    <recommendedName>
        <fullName evidence="9">C2H2-type domain-containing protein</fullName>
    </recommendedName>
</protein>
<dbReference type="InterPro" id="IPR036236">
    <property type="entry name" value="Znf_C2H2_sf"/>
</dbReference>
<dbReference type="GO" id="GO:0008270">
    <property type="term" value="F:zinc ion binding"/>
    <property type="evidence" value="ECO:0007669"/>
    <property type="project" value="UniProtKB-KW"/>
</dbReference>
<evidence type="ECO:0000256" key="1">
    <source>
        <dbReference type="ARBA" id="ARBA00004123"/>
    </source>
</evidence>
<feature type="domain" description="C2H2-type" evidence="9">
    <location>
        <begin position="173"/>
        <end position="196"/>
    </location>
</feature>
<evidence type="ECO:0000313" key="10">
    <source>
        <dbReference type="Ensembl" id="ENSECRP00000004048.1"/>
    </source>
</evidence>
<dbReference type="Ensembl" id="ENSECRT00000004112.1">
    <property type="protein sequence ID" value="ENSECRP00000004048.1"/>
    <property type="gene ID" value="ENSECRG00000002760.1"/>
</dbReference>
<sequence>LCRRVFVQHHLYSGIRQLPVPISGFSMLPLSFTSNTTPTSRLAFTILEILSSLPSVLRTTGQCHSSLPQNTTVSSTGTTFLCNICSKPFKTKPSLAKHNKIHCNDKLFQCHTCTKHFTTQNYLHKHTKIHSAEKLPDSHSNNSFFQCDSCNKTFQTRTSLAKHKKRHSSQQLYECQKCNKKFTTQDCLTKHNKTHSQVLQCDICKATKSKIHATKLSGCHGHST</sequence>
<dbReference type="GeneTree" id="ENSGT01030000234576"/>
<dbReference type="AlphaFoldDB" id="A0A8C4RKW0"/>
<dbReference type="Proteomes" id="UP000694620">
    <property type="component" value="Chromosome 4"/>
</dbReference>
<dbReference type="PROSITE" id="PS50157">
    <property type="entry name" value="ZINC_FINGER_C2H2_2"/>
    <property type="match status" value="4"/>
</dbReference>
<reference evidence="10" key="3">
    <citation type="submission" date="2025-09" db="UniProtKB">
        <authorList>
            <consortium name="Ensembl"/>
        </authorList>
    </citation>
    <scope>IDENTIFICATION</scope>
</reference>
<dbReference type="Gene3D" id="3.30.160.60">
    <property type="entry name" value="Classic Zinc Finger"/>
    <property type="match status" value="2"/>
</dbReference>
<dbReference type="Pfam" id="PF00096">
    <property type="entry name" value="zf-C2H2"/>
    <property type="match status" value="1"/>
</dbReference>
<dbReference type="InterPro" id="IPR013087">
    <property type="entry name" value="Znf_C2H2_type"/>
</dbReference>
<organism evidence="10 11">
    <name type="scientific">Erpetoichthys calabaricus</name>
    <name type="common">Rope fish</name>
    <name type="synonym">Calamoichthys calabaricus</name>
    <dbReference type="NCBI Taxonomy" id="27687"/>
    <lineage>
        <taxon>Eukaryota</taxon>
        <taxon>Metazoa</taxon>
        <taxon>Chordata</taxon>
        <taxon>Craniata</taxon>
        <taxon>Vertebrata</taxon>
        <taxon>Euteleostomi</taxon>
        <taxon>Actinopterygii</taxon>
        <taxon>Polypteriformes</taxon>
        <taxon>Polypteridae</taxon>
        <taxon>Erpetoichthys</taxon>
    </lineage>
</organism>
<dbReference type="InterPro" id="IPR050589">
    <property type="entry name" value="Ikaros_C2H2-ZF"/>
</dbReference>
<keyword evidence="4 8" id="KW-0863">Zinc-finger</keyword>
<evidence type="ECO:0000256" key="8">
    <source>
        <dbReference type="PROSITE-ProRule" id="PRU00042"/>
    </source>
</evidence>
<evidence type="ECO:0000256" key="5">
    <source>
        <dbReference type="ARBA" id="ARBA00022833"/>
    </source>
</evidence>
<keyword evidence="2" id="KW-0479">Metal-binding</keyword>
<dbReference type="GO" id="GO:0005634">
    <property type="term" value="C:nucleus"/>
    <property type="evidence" value="ECO:0007669"/>
    <property type="project" value="UniProtKB-SubCell"/>
</dbReference>
<dbReference type="GO" id="GO:0000978">
    <property type="term" value="F:RNA polymerase II cis-regulatory region sequence-specific DNA binding"/>
    <property type="evidence" value="ECO:0007669"/>
    <property type="project" value="TreeGrafter"/>
</dbReference>
<evidence type="ECO:0000256" key="7">
    <source>
        <dbReference type="ARBA" id="ARBA00023242"/>
    </source>
</evidence>
<evidence type="ECO:0000256" key="3">
    <source>
        <dbReference type="ARBA" id="ARBA00022737"/>
    </source>
</evidence>
<reference evidence="10" key="2">
    <citation type="submission" date="2025-08" db="UniProtKB">
        <authorList>
            <consortium name="Ensembl"/>
        </authorList>
    </citation>
    <scope>IDENTIFICATION</scope>
</reference>
<reference evidence="10" key="1">
    <citation type="submission" date="2021-06" db="EMBL/GenBank/DDBJ databases">
        <authorList>
            <consortium name="Wellcome Sanger Institute Data Sharing"/>
        </authorList>
    </citation>
    <scope>NUCLEOTIDE SEQUENCE [LARGE SCALE GENOMIC DNA]</scope>
</reference>
<dbReference type="Pfam" id="PF13912">
    <property type="entry name" value="zf-C2H2_6"/>
    <property type="match status" value="2"/>
</dbReference>
<evidence type="ECO:0000259" key="9">
    <source>
        <dbReference type="PROSITE" id="PS50157"/>
    </source>
</evidence>
<keyword evidence="3" id="KW-0677">Repeat</keyword>
<dbReference type="GO" id="GO:0003700">
    <property type="term" value="F:DNA-binding transcription factor activity"/>
    <property type="evidence" value="ECO:0007669"/>
    <property type="project" value="TreeGrafter"/>
</dbReference>
<evidence type="ECO:0000256" key="6">
    <source>
        <dbReference type="ARBA" id="ARBA00023125"/>
    </source>
</evidence>
<dbReference type="PROSITE" id="PS00028">
    <property type="entry name" value="ZINC_FINGER_C2H2_1"/>
    <property type="match status" value="4"/>
</dbReference>
<feature type="domain" description="C2H2-type" evidence="9">
    <location>
        <begin position="80"/>
        <end position="107"/>
    </location>
</feature>